<keyword evidence="1" id="KW-0472">Membrane</keyword>
<dbReference type="EMBL" id="CP003539">
    <property type="protein sequence ID" value="AFX99270.1"/>
    <property type="molecule type" value="Genomic_DNA"/>
</dbReference>
<sequence length="45" mass="5720">MYKTSKNHYLFFYLRQYLNKIFQYFILLLTLNFDNSFYKSLLHTK</sequence>
<dbReference type="AlphaFoldDB" id="K7YI44"/>
<reference evidence="2 3" key="1">
    <citation type="journal article" date="2012" name="Proc. Natl. Acad. Sci. U.S.A.">
        <title>Genome streamlining and chemical defense in a coral reef symbiosis.</title>
        <authorList>
            <person name="Kwan J.C."/>
            <person name="Donia M.S."/>
            <person name="Han A.W."/>
            <person name="Hirose E."/>
            <person name="Haygood M.G."/>
            <person name="Schmidt E.W."/>
        </authorList>
    </citation>
    <scope>NUCLEOTIDE SEQUENCE [LARGE SCALE GENOMIC DNA]</scope>
    <source>
        <strain evidence="2 3">L2</strain>
    </source>
</reference>
<keyword evidence="3" id="KW-1185">Reference proteome</keyword>
<accession>K7YI44</accession>
<protein>
    <submittedName>
        <fullName evidence="2">Uncharacterized protein</fullName>
    </submittedName>
</protein>
<proteinExistence type="predicted"/>
<organism evidence="2 3">
    <name type="scientific">Candidatus Endolissoclinum faulkneri L2</name>
    <dbReference type="NCBI Taxonomy" id="1193729"/>
    <lineage>
        <taxon>Bacteria</taxon>
        <taxon>Pseudomonadati</taxon>
        <taxon>Pseudomonadota</taxon>
        <taxon>Alphaproteobacteria</taxon>
        <taxon>Rhodospirillales</taxon>
        <taxon>Rhodospirillaceae</taxon>
        <taxon>Candidatus Endolissoclinum</taxon>
    </lineage>
</organism>
<evidence type="ECO:0000313" key="3">
    <source>
        <dbReference type="Proteomes" id="UP000010077"/>
    </source>
</evidence>
<dbReference type="HOGENOM" id="CLU_3197411_0_0_5"/>
<dbReference type="Proteomes" id="UP000010077">
    <property type="component" value="Chromosome"/>
</dbReference>
<evidence type="ECO:0000313" key="2">
    <source>
        <dbReference type="EMBL" id="AFX99270.1"/>
    </source>
</evidence>
<evidence type="ECO:0000256" key="1">
    <source>
        <dbReference type="SAM" id="Phobius"/>
    </source>
</evidence>
<name>K7YI44_9PROT</name>
<dbReference type="KEGG" id="thal:A1OE_1092"/>
<keyword evidence="1" id="KW-1133">Transmembrane helix</keyword>
<keyword evidence="1" id="KW-0812">Transmembrane</keyword>
<gene>
    <name evidence="2" type="ORF">A1OE_1092</name>
</gene>
<feature type="transmembrane region" description="Helical" evidence="1">
    <location>
        <begin position="21"/>
        <end position="38"/>
    </location>
</feature>